<sequence>MEVKYQVLFFIDNCIVSNDINDDVCSVRDSQGRTLFTGKLTECTTWILQKMSDVRNKVGKEVKDGSKD</sequence>
<protein>
    <submittedName>
        <fullName evidence="2">Uncharacterized protein</fullName>
    </submittedName>
</protein>
<reference evidence="2" key="1">
    <citation type="submission" date="2024-03" db="EMBL/GenBank/DDBJ databases">
        <title>Diverse circular DNA viruses in blood, oral, and fecal samples of captive lemurs.</title>
        <authorList>
            <person name="Paietta E.N."/>
            <person name="Kraberger S."/>
            <person name="Lund M.C."/>
            <person name="Custer J.M."/>
            <person name="Vargas K.M."/>
            <person name="Ehmke E.E."/>
            <person name="Yoder A.D."/>
            <person name="Varsani A."/>
        </authorList>
    </citation>
    <scope>NUCLEOTIDE SEQUENCE</scope>
    <source>
        <strain evidence="1">Duke_21_26</strain>
        <strain evidence="2">Duke_24FF_854</strain>
        <strain evidence="3">Duke_24FS_35</strain>
        <strain evidence="4">Duke_25FF_906</strain>
        <strain evidence="5">Duke_25SF_113</strain>
        <strain evidence="6">Duke_26_23</strain>
        <strain evidence="7">Duke_28FS_31</strain>
    </source>
</reference>
<proteinExistence type="predicted"/>
<accession>A0AAU8AYC3</accession>
<evidence type="ECO:0000313" key="3">
    <source>
        <dbReference type="EMBL" id="XCD05170.1"/>
    </source>
</evidence>
<evidence type="ECO:0000313" key="6">
    <source>
        <dbReference type="EMBL" id="XCD06774.1"/>
    </source>
</evidence>
<evidence type="ECO:0000313" key="4">
    <source>
        <dbReference type="EMBL" id="XCD05953.1"/>
    </source>
</evidence>
<dbReference type="EMBL" id="PP511383">
    <property type="protein sequence ID" value="XCD03797.1"/>
    <property type="molecule type" value="Genomic_DNA"/>
</dbReference>
<dbReference type="EMBL" id="PP511483">
    <property type="protein sequence ID" value="XCD04611.1"/>
    <property type="molecule type" value="Genomic_DNA"/>
</dbReference>
<dbReference type="EMBL" id="PP511523">
    <property type="protein sequence ID" value="XCD05170.1"/>
    <property type="molecule type" value="Genomic_DNA"/>
</dbReference>
<dbReference type="EMBL" id="PP511707">
    <property type="protein sequence ID" value="XCD06774.1"/>
    <property type="molecule type" value="Genomic_DNA"/>
</dbReference>
<dbReference type="EMBL" id="PP511614">
    <property type="protein sequence ID" value="XCD05953.1"/>
    <property type="molecule type" value="Genomic_DNA"/>
</dbReference>
<dbReference type="EMBL" id="PP511795">
    <property type="protein sequence ID" value="XCD07672.1"/>
    <property type="molecule type" value="Genomic_DNA"/>
</dbReference>
<evidence type="ECO:0000313" key="7">
    <source>
        <dbReference type="EMBL" id="XCD07672.1"/>
    </source>
</evidence>
<evidence type="ECO:0000313" key="1">
    <source>
        <dbReference type="EMBL" id="XCD03797.1"/>
    </source>
</evidence>
<evidence type="ECO:0000313" key="2">
    <source>
        <dbReference type="EMBL" id="XCD04611.1"/>
    </source>
</evidence>
<name>A0AAU8AYC3_9VIRU</name>
<organism evidence="2">
    <name type="scientific">Dulem virus 264</name>
    <dbReference type="NCBI Taxonomy" id="3145741"/>
    <lineage>
        <taxon>Viruses</taxon>
        <taxon>Monodnaviria</taxon>
        <taxon>Sangervirae</taxon>
        <taxon>Phixviricota</taxon>
        <taxon>Malgrandaviricetes</taxon>
        <taxon>Petitvirales</taxon>
        <taxon>Microviridae</taxon>
        <taxon>Microvirus</taxon>
    </lineage>
</organism>
<dbReference type="EMBL" id="PP511693">
    <property type="protein sequence ID" value="XCD06629.1"/>
    <property type="molecule type" value="Genomic_DNA"/>
</dbReference>
<evidence type="ECO:0000313" key="5">
    <source>
        <dbReference type="EMBL" id="XCD06629.1"/>
    </source>
</evidence>